<dbReference type="InterPro" id="IPR023696">
    <property type="entry name" value="Ureohydrolase_dom_sf"/>
</dbReference>
<evidence type="ECO:0000313" key="2">
    <source>
        <dbReference type="EMBL" id="BAS26898.1"/>
    </source>
</evidence>
<dbReference type="GO" id="GO:0046872">
    <property type="term" value="F:metal ion binding"/>
    <property type="evidence" value="ECO:0007669"/>
    <property type="project" value="InterPro"/>
</dbReference>
<organism evidence="2 3">
    <name type="scientific">Limnochorda pilosa</name>
    <dbReference type="NCBI Taxonomy" id="1555112"/>
    <lineage>
        <taxon>Bacteria</taxon>
        <taxon>Bacillati</taxon>
        <taxon>Bacillota</taxon>
        <taxon>Limnochordia</taxon>
        <taxon>Limnochordales</taxon>
        <taxon>Limnochordaceae</taxon>
        <taxon>Limnochorda</taxon>
    </lineage>
</organism>
<evidence type="ECO:0000313" key="3">
    <source>
        <dbReference type="Proteomes" id="UP000065807"/>
    </source>
</evidence>
<evidence type="ECO:0008006" key="4">
    <source>
        <dbReference type="Google" id="ProtNLM"/>
    </source>
</evidence>
<reference evidence="3" key="2">
    <citation type="journal article" date="2016" name="Int. J. Syst. Evol. Microbiol.">
        <title>Complete genome sequence and cell structure of Limnochorda pilosa, a Gram-negative spore-former within the phylum Firmicutes.</title>
        <authorList>
            <person name="Watanabe M."/>
            <person name="Kojima H."/>
            <person name="Fukui M."/>
        </authorList>
    </citation>
    <scope>NUCLEOTIDE SEQUENCE [LARGE SCALE GENOMIC DNA]</scope>
    <source>
        <strain evidence="3">HC45</strain>
    </source>
</reference>
<feature type="compositionally biased region" description="Basic and acidic residues" evidence="1">
    <location>
        <begin position="320"/>
        <end position="331"/>
    </location>
</feature>
<reference evidence="3" key="1">
    <citation type="submission" date="2015-07" db="EMBL/GenBank/DDBJ databases">
        <title>Complete genome sequence and phylogenetic analysis of Limnochorda pilosa.</title>
        <authorList>
            <person name="Watanabe M."/>
            <person name="Kojima H."/>
            <person name="Fukui M."/>
        </authorList>
    </citation>
    <scope>NUCLEOTIDE SEQUENCE [LARGE SCALE GENOMIC DNA]</scope>
    <source>
        <strain evidence="3">HC45</strain>
    </source>
</reference>
<feature type="region of interest" description="Disordered" evidence="1">
    <location>
        <begin position="312"/>
        <end position="331"/>
    </location>
</feature>
<dbReference type="KEGG" id="lpil:LIP_1041"/>
<dbReference type="InterPro" id="IPR006035">
    <property type="entry name" value="Ureohydrolase"/>
</dbReference>
<evidence type="ECO:0000256" key="1">
    <source>
        <dbReference type="SAM" id="MobiDB-lite"/>
    </source>
</evidence>
<dbReference type="SUPFAM" id="SSF52768">
    <property type="entry name" value="Arginase/deacetylase"/>
    <property type="match status" value="1"/>
</dbReference>
<dbReference type="Pfam" id="PF00491">
    <property type="entry name" value="Arginase"/>
    <property type="match status" value="1"/>
</dbReference>
<dbReference type="Proteomes" id="UP000065807">
    <property type="component" value="Chromosome"/>
</dbReference>
<accession>A0A0K2SIG4</accession>
<dbReference type="AlphaFoldDB" id="A0A0K2SIG4"/>
<dbReference type="Gene3D" id="3.40.800.10">
    <property type="entry name" value="Ureohydrolase domain"/>
    <property type="match status" value="1"/>
</dbReference>
<name>A0A0K2SIG4_LIMPI</name>
<dbReference type="STRING" id="1555112.LIP_1041"/>
<dbReference type="GO" id="GO:0016813">
    <property type="term" value="F:hydrolase activity, acting on carbon-nitrogen (but not peptide) bonds, in linear amidines"/>
    <property type="evidence" value="ECO:0007669"/>
    <property type="project" value="UniProtKB-ARBA"/>
</dbReference>
<dbReference type="OrthoDB" id="9805406at2"/>
<proteinExistence type="predicted"/>
<gene>
    <name evidence="2" type="ORF">LIP_1041</name>
</gene>
<sequence length="331" mass="34992">MLQGIAVLDTGGAITRQVRLLKAHPTTFVTLHPPARTYRFFLHHAQLPRLARRLSPVLGRVTFLGTGEYHHLTAALLHAVASAAEVRPAAVARAAFGAYGTSAAESARPPGMGLVVLDAHPEWSIAPAGYVHCGSWLPHVLSQPWLRAVALVGVGALETQGMLDPRVLFGVQTAVRSGRLSVHPARRSTARAIAQAFGPVDVPASLEDGVDAVVADVLTFLGPGPAYLSIDKDVVAPEELPNAWGGGELSVGETLRLVEGLLAGGLEPAGADVCGEWEPSFGFAGRTDPVLLRHEAFNLRLLERLLPGRAAPRAGGRRHAGAEETERTLSR</sequence>
<dbReference type="EMBL" id="AP014924">
    <property type="protein sequence ID" value="BAS26898.1"/>
    <property type="molecule type" value="Genomic_DNA"/>
</dbReference>
<dbReference type="RefSeq" id="WP_068135033.1">
    <property type="nucleotide sequence ID" value="NZ_AP014924.1"/>
</dbReference>
<protein>
    <recommendedName>
        <fullName evidence="4">Arginase</fullName>
    </recommendedName>
</protein>
<keyword evidence="3" id="KW-1185">Reference proteome</keyword>